<name>A0A4Y2M9G3_ARAVE</name>
<dbReference type="EMBL" id="BGPR01122271">
    <property type="protein sequence ID" value="GBN23731.1"/>
    <property type="molecule type" value="Genomic_DNA"/>
</dbReference>
<dbReference type="OrthoDB" id="7464755at2759"/>
<sequence length="153" mass="18010">MSRAEAHKTRSSVNTNLLGSPCEVKEMQFPTYADIMRYYYWLRNENPDVYLQPVNGLVKMVGEKVTAIWIKTFIPVVSKRNGKIKDYYKKCRSVEKSIHCKGIEEKENSEKFIQNAEFSLFYISACKCKYFDRCTCDKNRKVPKREVTFLHDP</sequence>
<comment type="caution">
    <text evidence="1">The sequence shown here is derived from an EMBL/GenBank/DDBJ whole genome shotgun (WGS) entry which is preliminary data.</text>
</comment>
<dbReference type="AlphaFoldDB" id="A0A4Y2M9G3"/>
<gene>
    <name evidence="1" type="ORF">AVEN_57249_1</name>
</gene>
<keyword evidence="2" id="KW-1185">Reference proteome</keyword>
<proteinExistence type="predicted"/>
<accession>A0A4Y2M9G3</accession>
<dbReference type="Proteomes" id="UP000499080">
    <property type="component" value="Unassembled WGS sequence"/>
</dbReference>
<reference evidence="1 2" key="1">
    <citation type="journal article" date="2019" name="Sci. Rep.">
        <title>Orb-weaving spider Araneus ventricosus genome elucidates the spidroin gene catalogue.</title>
        <authorList>
            <person name="Kono N."/>
            <person name="Nakamura H."/>
            <person name="Ohtoshi R."/>
            <person name="Moran D.A.P."/>
            <person name="Shinohara A."/>
            <person name="Yoshida Y."/>
            <person name="Fujiwara M."/>
            <person name="Mori M."/>
            <person name="Tomita M."/>
            <person name="Arakawa K."/>
        </authorList>
    </citation>
    <scope>NUCLEOTIDE SEQUENCE [LARGE SCALE GENOMIC DNA]</scope>
</reference>
<evidence type="ECO:0000313" key="2">
    <source>
        <dbReference type="Proteomes" id="UP000499080"/>
    </source>
</evidence>
<organism evidence="1 2">
    <name type="scientific">Araneus ventricosus</name>
    <name type="common">Orbweaver spider</name>
    <name type="synonym">Epeira ventricosa</name>
    <dbReference type="NCBI Taxonomy" id="182803"/>
    <lineage>
        <taxon>Eukaryota</taxon>
        <taxon>Metazoa</taxon>
        <taxon>Ecdysozoa</taxon>
        <taxon>Arthropoda</taxon>
        <taxon>Chelicerata</taxon>
        <taxon>Arachnida</taxon>
        <taxon>Araneae</taxon>
        <taxon>Araneomorphae</taxon>
        <taxon>Entelegynae</taxon>
        <taxon>Araneoidea</taxon>
        <taxon>Araneidae</taxon>
        <taxon>Araneus</taxon>
    </lineage>
</organism>
<evidence type="ECO:0000313" key="1">
    <source>
        <dbReference type="EMBL" id="GBN23731.1"/>
    </source>
</evidence>
<protein>
    <submittedName>
        <fullName evidence="1">Uncharacterized protein</fullName>
    </submittedName>
</protein>